<dbReference type="EMBL" id="DOTR01000052">
    <property type="protein sequence ID" value="HCA02615.1"/>
    <property type="molecule type" value="Genomic_DNA"/>
</dbReference>
<dbReference type="AlphaFoldDB" id="A0A3D0KGY0"/>
<feature type="compositionally biased region" description="Basic residues" evidence="1">
    <location>
        <begin position="46"/>
        <end position="58"/>
    </location>
</feature>
<comment type="caution">
    <text evidence="2">The sequence shown here is derived from an EMBL/GenBank/DDBJ whole genome shotgun (WGS) entry which is preliminary data.</text>
</comment>
<dbReference type="InterPro" id="IPR006311">
    <property type="entry name" value="TAT_signal"/>
</dbReference>
<gene>
    <name evidence="2" type="ORF">DEO68_10605</name>
</gene>
<feature type="region of interest" description="Disordered" evidence="1">
    <location>
        <begin position="41"/>
        <end position="88"/>
    </location>
</feature>
<protein>
    <submittedName>
        <fullName evidence="2">Uncharacterized protein</fullName>
    </submittedName>
</protein>
<evidence type="ECO:0000313" key="2">
    <source>
        <dbReference type="EMBL" id="HCA02615.1"/>
    </source>
</evidence>
<feature type="compositionally biased region" description="Basic residues" evidence="1">
    <location>
        <begin position="67"/>
        <end position="80"/>
    </location>
</feature>
<dbReference type="PROSITE" id="PS51318">
    <property type="entry name" value="TAT"/>
    <property type="match status" value="1"/>
</dbReference>
<name>A0A3D0KGY0_9GAMM</name>
<sequence length="108" mass="12690">MSNEADSLLNKRRSRRQVLASLGLGAAALYVAPTLFSMGQAEAREHHHSRSRYSRHSYSRPSYSRPHYSKPRHSRPHHSRPYYARPQRSRWDGDAVIEIRISRLLPRW</sequence>
<reference evidence="2" key="1">
    <citation type="journal article" date="2018" name="Nat. Biotechnol.">
        <title>A standardized bacterial taxonomy based on genome phylogeny substantially revises the tree of life.</title>
        <authorList>
            <person name="Parks D.H."/>
            <person name="Chuvochina M."/>
            <person name="Waite D.W."/>
            <person name="Rinke C."/>
            <person name="Skarshewski A."/>
            <person name="Chaumeil P.A."/>
            <person name="Hugenholtz P."/>
        </authorList>
    </citation>
    <scope>NUCLEOTIDE SEQUENCE [LARGE SCALE GENOMIC DNA]</scope>
    <source>
        <strain evidence="2">UBA11284</strain>
    </source>
</reference>
<accession>A0A3D0KGY0</accession>
<proteinExistence type="predicted"/>
<organism evidence="2">
    <name type="scientific">Halomonas campaniensis</name>
    <dbReference type="NCBI Taxonomy" id="213554"/>
    <lineage>
        <taxon>Bacteria</taxon>
        <taxon>Pseudomonadati</taxon>
        <taxon>Pseudomonadota</taxon>
        <taxon>Gammaproteobacteria</taxon>
        <taxon>Oceanospirillales</taxon>
        <taxon>Halomonadaceae</taxon>
        <taxon>Halomonas</taxon>
    </lineage>
</organism>
<evidence type="ECO:0000256" key="1">
    <source>
        <dbReference type="SAM" id="MobiDB-lite"/>
    </source>
</evidence>